<evidence type="ECO:0000313" key="6">
    <source>
        <dbReference type="Proteomes" id="UP000321570"/>
    </source>
</evidence>
<dbReference type="Pfam" id="PF12624">
    <property type="entry name" value="VPS13_N"/>
    <property type="match status" value="1"/>
</dbReference>
<comment type="similarity">
    <text evidence="1">Belongs to the VPS13 family.</text>
</comment>
<evidence type="ECO:0000259" key="4">
    <source>
        <dbReference type="Pfam" id="PF12624"/>
    </source>
</evidence>
<dbReference type="InterPro" id="IPR026854">
    <property type="entry name" value="VPS13_N"/>
</dbReference>
<dbReference type="InterPro" id="IPR026847">
    <property type="entry name" value="VPS13"/>
</dbReference>
<dbReference type="GO" id="GO:0006623">
    <property type="term" value="P:protein targeting to vacuole"/>
    <property type="evidence" value="ECO:0007669"/>
    <property type="project" value="TreeGrafter"/>
</dbReference>
<proteinExistence type="inferred from homology"/>
<reference evidence="5 6" key="1">
    <citation type="submission" date="2019-07" db="EMBL/GenBank/DDBJ databases">
        <authorList>
            <person name="Jastrzebski P J."/>
            <person name="Paukszto L."/>
            <person name="Jastrzebski P J."/>
        </authorList>
    </citation>
    <scope>NUCLEOTIDE SEQUENCE [LARGE SCALE GENOMIC DNA]</scope>
    <source>
        <strain evidence="5 6">WMS-il1</strain>
    </source>
</reference>
<feature type="compositionally biased region" description="Low complexity" evidence="3">
    <location>
        <begin position="434"/>
        <end position="455"/>
    </location>
</feature>
<feature type="domain" description="Chorein N-terminal" evidence="4">
    <location>
        <begin position="1"/>
        <end position="240"/>
    </location>
</feature>
<dbReference type="PANTHER" id="PTHR16166">
    <property type="entry name" value="VACUOLAR PROTEIN SORTING-ASSOCIATED PROTEIN VPS13"/>
    <property type="match status" value="1"/>
</dbReference>
<evidence type="ECO:0000313" key="5">
    <source>
        <dbReference type="EMBL" id="VUZ38860.1"/>
    </source>
</evidence>
<dbReference type="AlphaFoldDB" id="A0A564XV63"/>
<gene>
    <name evidence="5" type="ORF">WMSIL1_LOCUS260</name>
</gene>
<evidence type="ECO:0000256" key="3">
    <source>
        <dbReference type="SAM" id="MobiDB-lite"/>
    </source>
</evidence>
<dbReference type="Proteomes" id="UP000321570">
    <property type="component" value="Unassembled WGS sequence"/>
</dbReference>
<name>A0A564XV63_HYMDI</name>
<feature type="region of interest" description="Disordered" evidence="3">
    <location>
        <begin position="431"/>
        <end position="468"/>
    </location>
</feature>
<feature type="non-terminal residue" evidence="5">
    <location>
        <position position="629"/>
    </location>
</feature>
<dbReference type="GO" id="GO:0045053">
    <property type="term" value="P:protein retention in Golgi apparatus"/>
    <property type="evidence" value="ECO:0007669"/>
    <property type="project" value="TreeGrafter"/>
</dbReference>
<organism evidence="5 6">
    <name type="scientific">Hymenolepis diminuta</name>
    <name type="common">Rat tapeworm</name>
    <dbReference type="NCBI Taxonomy" id="6216"/>
    <lineage>
        <taxon>Eukaryota</taxon>
        <taxon>Metazoa</taxon>
        <taxon>Spiralia</taxon>
        <taxon>Lophotrochozoa</taxon>
        <taxon>Platyhelminthes</taxon>
        <taxon>Cestoda</taxon>
        <taxon>Eucestoda</taxon>
        <taxon>Cyclophyllidea</taxon>
        <taxon>Hymenolepididae</taxon>
        <taxon>Hymenolepis</taxon>
    </lineage>
</organism>
<keyword evidence="2" id="KW-0813">Transport</keyword>
<accession>A0A564XV63</accession>
<dbReference type="EMBL" id="CABIJS010000008">
    <property type="protein sequence ID" value="VUZ38860.1"/>
    <property type="molecule type" value="Genomic_DNA"/>
</dbReference>
<sequence>MLVRLVSAVLQRFLGHYVENLDTERLSYSLGYSGNVVLTDLRLKPDALNNILGTPLRLSSGRIARVQLIIPLTQLRSQPWSIIIEDAELIINPYNSQEYSEGNSHSTNSPDCFKEPAYEVGVTDESRKAYLDRLESRWWQLVRVDGLVDAVATSPNDSSWWSYGVSLVYGIVSNLQVEIRNVHFAFVDDANIIERSLTWGMRLLKMTIQATDESWNPSSRCSNQQIEFKSIDVVGLSVYYYDMAAHYSSSIPQERFLIPPSQFSVHLLRRTTPEPLTSETTPRIEVEAELTTLRVDVSHAVLVYARQLTDFLKCQAVPPHRPKARPDKQAAAWWRYAAGEVVPALRRSHTKRSSDLAEAAALNNRYVRAYQAHLLRGLGLQDEDDLVSVSVEHQKTEKSMSLDRVALLRQVAMQRAARFLKQRRSVLTKEIHGQSPTLSTQPSQSWWPSFLSSSSTAEPTEPKSSDEVEAPRPWRLWWWFSAAPAAITKVDISGAPELQAEAPASSSEAAMMLLNELVVARDVGQVLTRDRLFCRLTARVDQFQLCLMEYADLNICSLHADNLQLCVETRPREESLYFKARLHSLLVRDDRSRVDSQGLNQLPLFPNVISPLPQIVLGSSASPTTSDLF</sequence>
<keyword evidence="6" id="KW-1185">Reference proteome</keyword>
<protein>
    <recommendedName>
        <fullName evidence="4">Chorein N-terminal domain-containing protein</fullName>
    </recommendedName>
</protein>
<evidence type="ECO:0000256" key="1">
    <source>
        <dbReference type="ARBA" id="ARBA00006545"/>
    </source>
</evidence>
<evidence type="ECO:0000256" key="2">
    <source>
        <dbReference type="ARBA" id="ARBA00022448"/>
    </source>
</evidence>
<dbReference type="PANTHER" id="PTHR16166:SF93">
    <property type="entry name" value="INTERMEMBRANE LIPID TRANSFER PROTEIN VPS13"/>
    <property type="match status" value="1"/>
</dbReference>